<dbReference type="InterPro" id="IPR013328">
    <property type="entry name" value="6PGD_dom2"/>
</dbReference>
<dbReference type="RefSeq" id="XP_037156462.1">
    <property type="nucleotide sequence ID" value="XM_037299126.1"/>
</dbReference>
<evidence type="ECO:0000313" key="5">
    <source>
        <dbReference type="EMBL" id="KAF6228528.1"/>
    </source>
</evidence>
<dbReference type="GO" id="GO:0008442">
    <property type="term" value="F:3-hydroxyisobutyrate dehydrogenase activity"/>
    <property type="evidence" value="ECO:0007669"/>
    <property type="project" value="TreeGrafter"/>
</dbReference>
<dbReference type="GO" id="GO:0006574">
    <property type="term" value="P:L-valine catabolic process"/>
    <property type="evidence" value="ECO:0007669"/>
    <property type="project" value="TreeGrafter"/>
</dbReference>
<dbReference type="EMBL" id="JACCJB010000004">
    <property type="protein sequence ID" value="KAF6228528.1"/>
    <property type="molecule type" value="Genomic_DNA"/>
</dbReference>
<evidence type="ECO:0008006" key="7">
    <source>
        <dbReference type="Google" id="ProtNLM"/>
    </source>
</evidence>
<keyword evidence="6" id="KW-1185">Reference proteome</keyword>
<evidence type="ECO:0000259" key="2">
    <source>
        <dbReference type="Pfam" id="PF00753"/>
    </source>
</evidence>
<dbReference type="Gene3D" id="3.60.15.10">
    <property type="entry name" value="Ribonuclease Z/Hydroxyacylglutathione hydrolase-like"/>
    <property type="match status" value="2"/>
</dbReference>
<evidence type="ECO:0000256" key="1">
    <source>
        <dbReference type="SAM" id="MobiDB-lite"/>
    </source>
</evidence>
<protein>
    <recommendedName>
        <fullName evidence="7">3-hydroxyisobutyrate dehydrogenase</fullName>
    </recommendedName>
</protein>
<dbReference type="PANTHER" id="PTHR22981">
    <property type="entry name" value="3-HYDROXYISOBUTYRATE DEHYDROGENASE-RELATED"/>
    <property type="match status" value="1"/>
</dbReference>
<dbReference type="SUPFAM" id="SSF51735">
    <property type="entry name" value="NAD(P)-binding Rossmann-fold domains"/>
    <property type="match status" value="1"/>
</dbReference>
<dbReference type="Pfam" id="PF03446">
    <property type="entry name" value="NAD_binding_2"/>
    <property type="match status" value="1"/>
</dbReference>
<accession>A0A8H6FHW2</accession>
<gene>
    <name evidence="5" type="ORF">HO133_008258</name>
</gene>
<comment type="caution">
    <text evidence="5">The sequence shown here is derived from an EMBL/GenBank/DDBJ whole genome shotgun (WGS) entry which is preliminary data.</text>
</comment>
<dbReference type="GO" id="GO:0005739">
    <property type="term" value="C:mitochondrion"/>
    <property type="evidence" value="ECO:0007669"/>
    <property type="project" value="TreeGrafter"/>
</dbReference>
<dbReference type="InterPro" id="IPR001279">
    <property type="entry name" value="Metallo-B-lactamas"/>
</dbReference>
<dbReference type="Pfam" id="PF00753">
    <property type="entry name" value="Lactamase_B"/>
    <property type="match status" value="1"/>
</dbReference>
<dbReference type="SUPFAM" id="SSF56281">
    <property type="entry name" value="Metallo-hydrolase/oxidoreductase"/>
    <property type="match status" value="1"/>
</dbReference>
<organism evidence="5 6">
    <name type="scientific">Letharia lupina</name>
    <dbReference type="NCBI Taxonomy" id="560253"/>
    <lineage>
        <taxon>Eukaryota</taxon>
        <taxon>Fungi</taxon>
        <taxon>Dikarya</taxon>
        <taxon>Ascomycota</taxon>
        <taxon>Pezizomycotina</taxon>
        <taxon>Lecanoromycetes</taxon>
        <taxon>OSLEUM clade</taxon>
        <taxon>Lecanoromycetidae</taxon>
        <taxon>Lecanorales</taxon>
        <taxon>Lecanorineae</taxon>
        <taxon>Parmeliaceae</taxon>
        <taxon>Letharia</taxon>
    </lineage>
</organism>
<dbReference type="Proteomes" id="UP000593566">
    <property type="component" value="Unassembled WGS sequence"/>
</dbReference>
<feature type="domain" description="Metallo-beta-lactamase" evidence="2">
    <location>
        <begin position="434"/>
        <end position="504"/>
    </location>
</feature>
<dbReference type="SUPFAM" id="SSF48179">
    <property type="entry name" value="6-phosphogluconate dehydrogenase C-terminal domain-like"/>
    <property type="match status" value="1"/>
</dbReference>
<evidence type="ECO:0000259" key="4">
    <source>
        <dbReference type="Pfam" id="PF14833"/>
    </source>
</evidence>
<feature type="domain" description="6-phosphogluconate dehydrogenase NADP-binding" evidence="3">
    <location>
        <begin position="15"/>
        <end position="200"/>
    </location>
</feature>
<dbReference type="InterPro" id="IPR006115">
    <property type="entry name" value="6PGDH_NADP-bd"/>
</dbReference>
<dbReference type="CDD" id="cd07730">
    <property type="entry name" value="metallo-hydrolase-like_MBL-fold"/>
    <property type="match status" value="1"/>
</dbReference>
<dbReference type="Pfam" id="PF14833">
    <property type="entry name" value="NAD_binding_11"/>
    <property type="match status" value="1"/>
</dbReference>
<dbReference type="InterPro" id="IPR002204">
    <property type="entry name" value="3-OH-isobutyrate_DH-rel_CS"/>
</dbReference>
<dbReference type="Gene3D" id="3.40.50.720">
    <property type="entry name" value="NAD(P)-binding Rossmann-like Domain"/>
    <property type="match status" value="1"/>
</dbReference>
<feature type="domain" description="3-hydroxyisobutyrate dehydrogenase-like NAD-binding" evidence="4">
    <location>
        <begin position="203"/>
        <end position="329"/>
    </location>
</feature>
<sequence>MTVINGHGELPAVTYGFIGLGNMGYRMAKNLRSELSADSALVVCEVVQSVLDKFVGETKGLIRVANTPKEVSEQSVSCDNAPIEIGSLTDMKDIILTMLPAGKHVKQVFTDQSNGLLSISKSSKPKLFIECSTIDVPTSLEVAEAVSQSALGSFADVPVSGGPTGAEAATLTFMAGGSTDVIGRVKPIVMTMGKTFFHCGGAGAGLATKQINNYISGICMLGTAEAMNLGIRYGLDPKVLAGVINSSTGRSYNSIEQNPVKGISPNSSAERDFENGFSIELCKGVLHMAINLGERVGARLPLSQGLIDTYEAASMDDRCKGKDCRSVYRYATTMSSFLPPRAPQQNYVTISALHSGTLTLPSHLFITPTSSSARRTVPSLSFLIQHPSPRTLTENDPPPTRLLFDLGLRNPLSTYPSPIQKHLETRHPISSDHDVVRSLMQGGLKPDDVDWIILSHVHWDHIGTPSLFSKSNFVVGAGSLQLLQGCGDQSSGGHAHFESDLLPEERVVELPSTATLGSAPTTNGATNGTEKKEGSTSAHLRSARWQRLAHFPHAIDFFHDGSLYLIDAPGHLQGHTNILARIGPEKWVYLAGDACHDRRILEGEVGIATWENEEGKVCCIHSDVHETEMTLERIRVLGNASEEVEVILAHDVDWAQDEVNEARFWPGTL</sequence>
<reference evidence="5 6" key="1">
    <citation type="journal article" date="2020" name="Genomics">
        <title>Complete, high-quality genomes from long-read metagenomic sequencing of two wolf lichen thalli reveals enigmatic genome architecture.</title>
        <authorList>
            <person name="McKenzie S.K."/>
            <person name="Walston R.F."/>
            <person name="Allen J.L."/>
        </authorList>
    </citation>
    <scope>NUCLEOTIDE SEQUENCE [LARGE SCALE GENOMIC DNA]</scope>
    <source>
        <strain evidence="5">WasteWater1</strain>
    </source>
</reference>
<dbReference type="InterPro" id="IPR029154">
    <property type="entry name" value="HIBADH-like_NADP-bd"/>
</dbReference>
<proteinExistence type="predicted"/>
<dbReference type="Gene3D" id="1.10.1040.10">
    <property type="entry name" value="N-(1-d-carboxylethyl)-l-norvaline Dehydrogenase, domain 2"/>
    <property type="match status" value="1"/>
</dbReference>
<dbReference type="InterPro" id="IPR008927">
    <property type="entry name" value="6-PGluconate_DH-like_C_sf"/>
</dbReference>
<dbReference type="AlphaFoldDB" id="A0A8H6FHW2"/>
<feature type="region of interest" description="Disordered" evidence="1">
    <location>
        <begin position="512"/>
        <end position="538"/>
    </location>
</feature>
<dbReference type="PANTHER" id="PTHR22981:SF81">
    <property type="entry name" value="DEHYDROGENASE, PUTATIVE-RELATED"/>
    <property type="match status" value="1"/>
</dbReference>
<dbReference type="InterPro" id="IPR036291">
    <property type="entry name" value="NAD(P)-bd_dom_sf"/>
</dbReference>
<dbReference type="InterPro" id="IPR036866">
    <property type="entry name" value="RibonucZ/Hydroxyglut_hydro"/>
</dbReference>
<dbReference type="GO" id="GO:0050661">
    <property type="term" value="F:NADP binding"/>
    <property type="evidence" value="ECO:0007669"/>
    <property type="project" value="InterPro"/>
</dbReference>
<evidence type="ECO:0000259" key="3">
    <source>
        <dbReference type="Pfam" id="PF03446"/>
    </source>
</evidence>
<dbReference type="GeneID" id="59336655"/>
<dbReference type="PROSITE" id="PS00895">
    <property type="entry name" value="3_HYDROXYISOBUT_DH"/>
    <property type="match status" value="1"/>
</dbReference>
<name>A0A8H6FHW2_9LECA</name>
<dbReference type="GO" id="GO:0051287">
    <property type="term" value="F:NAD binding"/>
    <property type="evidence" value="ECO:0007669"/>
    <property type="project" value="InterPro"/>
</dbReference>
<feature type="compositionally biased region" description="Polar residues" evidence="1">
    <location>
        <begin position="512"/>
        <end position="528"/>
    </location>
</feature>
<evidence type="ECO:0000313" key="6">
    <source>
        <dbReference type="Proteomes" id="UP000593566"/>
    </source>
</evidence>